<sequence>MREHVGFKPRSTCTMFLHSESINYIYFLNIHHKLILETGFPRNKFIKLSNIFHLKSGNPIWKWFKVFNTNELSMNKDIFSKPINRSTHERSCIFNETVRKHAPMWKKLYVRSFELPSNKNLNTSYVIN</sequence>
<gene>
    <name evidence="1" type="ORF">RF11_04896</name>
</gene>
<organism evidence="1 2">
    <name type="scientific">Thelohanellus kitauei</name>
    <name type="common">Myxosporean</name>
    <dbReference type="NCBI Taxonomy" id="669202"/>
    <lineage>
        <taxon>Eukaryota</taxon>
        <taxon>Metazoa</taxon>
        <taxon>Cnidaria</taxon>
        <taxon>Myxozoa</taxon>
        <taxon>Myxosporea</taxon>
        <taxon>Bivalvulida</taxon>
        <taxon>Platysporina</taxon>
        <taxon>Myxobolidae</taxon>
        <taxon>Thelohanellus</taxon>
    </lineage>
</organism>
<accession>A0A0C2MFZ7</accession>
<dbReference type="EMBL" id="JWZT01004744">
    <property type="protein sequence ID" value="KII63299.1"/>
    <property type="molecule type" value="Genomic_DNA"/>
</dbReference>
<name>A0A0C2MFZ7_THEKT</name>
<keyword evidence="2" id="KW-1185">Reference proteome</keyword>
<reference evidence="1 2" key="1">
    <citation type="journal article" date="2014" name="Genome Biol. Evol.">
        <title>The genome of the myxosporean Thelohanellus kitauei shows adaptations to nutrient acquisition within its fish host.</title>
        <authorList>
            <person name="Yang Y."/>
            <person name="Xiong J."/>
            <person name="Zhou Z."/>
            <person name="Huo F."/>
            <person name="Miao W."/>
            <person name="Ran C."/>
            <person name="Liu Y."/>
            <person name="Zhang J."/>
            <person name="Feng J."/>
            <person name="Wang M."/>
            <person name="Wang M."/>
            <person name="Wang L."/>
            <person name="Yao B."/>
        </authorList>
    </citation>
    <scope>NUCLEOTIDE SEQUENCE [LARGE SCALE GENOMIC DNA]</scope>
    <source>
        <strain evidence="1">Wuqing</strain>
    </source>
</reference>
<proteinExistence type="predicted"/>
<protein>
    <submittedName>
        <fullName evidence="1">Uncharacterized protein</fullName>
    </submittedName>
</protein>
<evidence type="ECO:0000313" key="2">
    <source>
        <dbReference type="Proteomes" id="UP000031668"/>
    </source>
</evidence>
<comment type="caution">
    <text evidence="1">The sequence shown here is derived from an EMBL/GenBank/DDBJ whole genome shotgun (WGS) entry which is preliminary data.</text>
</comment>
<dbReference type="AlphaFoldDB" id="A0A0C2MFZ7"/>
<evidence type="ECO:0000313" key="1">
    <source>
        <dbReference type="EMBL" id="KII63299.1"/>
    </source>
</evidence>
<dbReference type="Proteomes" id="UP000031668">
    <property type="component" value="Unassembled WGS sequence"/>
</dbReference>